<dbReference type="PANTHER" id="PTHR43650:SF17">
    <property type="entry name" value="PYROPHOSPHATE--FRUCTOSE 6-PHOSPHATE 1-PHOSPHOTRANSFERASE SUBUNIT ALPHA 1"/>
    <property type="match status" value="1"/>
</dbReference>
<gene>
    <name evidence="3" type="ORF">ERUC_LOCUS17369</name>
</gene>
<dbReference type="AlphaFoldDB" id="A0ABC8K7S6"/>
<dbReference type="EMBL" id="CAKOAT010160155">
    <property type="protein sequence ID" value="CAH8348420.1"/>
    <property type="molecule type" value="Genomic_DNA"/>
</dbReference>
<evidence type="ECO:0000313" key="4">
    <source>
        <dbReference type="Proteomes" id="UP001642260"/>
    </source>
</evidence>
<dbReference type="Gene3D" id="3.40.50.450">
    <property type="match status" value="1"/>
</dbReference>
<dbReference type="GO" id="GO:0006096">
    <property type="term" value="P:glycolytic process"/>
    <property type="evidence" value="ECO:0007669"/>
    <property type="project" value="UniProtKB-KW"/>
</dbReference>
<evidence type="ECO:0000313" key="3">
    <source>
        <dbReference type="EMBL" id="CAH8348420.1"/>
    </source>
</evidence>
<keyword evidence="2" id="KW-0324">Glycolysis</keyword>
<dbReference type="InterPro" id="IPR035966">
    <property type="entry name" value="PKF_sf"/>
</dbReference>
<dbReference type="SUPFAM" id="SSF53784">
    <property type="entry name" value="Phosphofructokinase"/>
    <property type="match status" value="1"/>
</dbReference>
<organism evidence="3 4">
    <name type="scientific">Eruca vesicaria subsp. sativa</name>
    <name type="common">Garden rocket</name>
    <name type="synonym">Eruca sativa</name>
    <dbReference type="NCBI Taxonomy" id="29727"/>
    <lineage>
        <taxon>Eukaryota</taxon>
        <taxon>Viridiplantae</taxon>
        <taxon>Streptophyta</taxon>
        <taxon>Embryophyta</taxon>
        <taxon>Tracheophyta</taxon>
        <taxon>Spermatophyta</taxon>
        <taxon>Magnoliopsida</taxon>
        <taxon>eudicotyledons</taxon>
        <taxon>Gunneridae</taxon>
        <taxon>Pentapetalae</taxon>
        <taxon>rosids</taxon>
        <taxon>malvids</taxon>
        <taxon>Brassicales</taxon>
        <taxon>Brassicaceae</taxon>
        <taxon>Brassiceae</taxon>
        <taxon>Eruca</taxon>
    </lineage>
</organism>
<sequence>MRLSQSLEPLKAQVVRKVYLRKRLWRSHMIYSRLTKTKVNAALKACTDLKLDGLVILGCVTSNTEAAHHAGFFAEAKFSTKVVGVLITTNGDLKNQFVEANIGFDTICKRRMTLFVTRSVNVFMCILS</sequence>
<proteinExistence type="predicted"/>
<keyword evidence="1" id="KW-0963">Cytoplasm</keyword>
<evidence type="ECO:0000256" key="1">
    <source>
        <dbReference type="ARBA" id="ARBA00022490"/>
    </source>
</evidence>
<evidence type="ECO:0000256" key="2">
    <source>
        <dbReference type="ARBA" id="ARBA00023152"/>
    </source>
</evidence>
<comment type="caution">
    <text evidence="3">The sequence shown here is derived from an EMBL/GenBank/DDBJ whole genome shotgun (WGS) entry which is preliminary data.</text>
</comment>
<protein>
    <submittedName>
        <fullName evidence="3">Uncharacterized protein</fullName>
    </submittedName>
</protein>
<accession>A0ABC8K7S6</accession>
<name>A0ABC8K7S6_ERUVS</name>
<dbReference type="Proteomes" id="UP001642260">
    <property type="component" value="Unassembled WGS sequence"/>
</dbReference>
<reference evidence="3 4" key="1">
    <citation type="submission" date="2022-03" db="EMBL/GenBank/DDBJ databases">
        <authorList>
            <person name="Macdonald S."/>
            <person name="Ahmed S."/>
            <person name="Newling K."/>
        </authorList>
    </citation>
    <scope>NUCLEOTIDE SEQUENCE [LARGE SCALE GENOMIC DNA]</scope>
</reference>
<keyword evidence="4" id="KW-1185">Reference proteome</keyword>
<dbReference type="PANTHER" id="PTHR43650">
    <property type="entry name" value="PYROPHOSPHATE--FRUCTOSE 6-PHOSPHATE 1-PHOSPHOTRANSFERASE"/>
    <property type="match status" value="1"/>
</dbReference>